<keyword evidence="5" id="KW-0190">Covalent protein-DNA linkage</keyword>
<dbReference type="RefSeq" id="WP_023508610.1">
    <property type="nucleotide sequence ID" value="NZ_AWTC01000001.1"/>
</dbReference>
<proteinExistence type="inferred from homology"/>
<dbReference type="AlphaFoldDB" id="V6J2R8"/>
<accession>V6J2R8</accession>
<evidence type="ECO:0000256" key="3">
    <source>
        <dbReference type="ARBA" id="ARBA00022763"/>
    </source>
</evidence>
<gene>
    <name evidence="9" type="ORF">P343_01460</name>
</gene>
<dbReference type="OrthoDB" id="9782620at2"/>
<name>V6J2R8_9BACL</name>
<dbReference type="EC" id="3.4.-.-" evidence="8"/>
<comment type="similarity">
    <text evidence="1 8">Belongs to the SOS response-associated peptidase family.</text>
</comment>
<keyword evidence="7" id="KW-0456">Lyase</keyword>
<comment type="caution">
    <text evidence="9">The sequence shown here is derived from an EMBL/GenBank/DDBJ whole genome shotgun (WGS) entry which is preliminary data.</text>
</comment>
<keyword evidence="2 8" id="KW-0645">Protease</keyword>
<evidence type="ECO:0000313" key="9">
    <source>
        <dbReference type="EMBL" id="EST13466.1"/>
    </source>
</evidence>
<dbReference type="SUPFAM" id="SSF143081">
    <property type="entry name" value="BB1717-like"/>
    <property type="match status" value="1"/>
</dbReference>
<evidence type="ECO:0000256" key="4">
    <source>
        <dbReference type="ARBA" id="ARBA00022801"/>
    </source>
</evidence>
<organism evidence="9 10">
    <name type="scientific">Sporolactobacillus laevolacticus DSM 442</name>
    <dbReference type="NCBI Taxonomy" id="1395513"/>
    <lineage>
        <taxon>Bacteria</taxon>
        <taxon>Bacillati</taxon>
        <taxon>Bacillota</taxon>
        <taxon>Bacilli</taxon>
        <taxon>Bacillales</taxon>
        <taxon>Sporolactobacillaceae</taxon>
        <taxon>Sporolactobacillus</taxon>
    </lineage>
</organism>
<dbReference type="Proteomes" id="UP000018296">
    <property type="component" value="Unassembled WGS sequence"/>
</dbReference>
<sequence>MCGRFTIIAPYEYIIYRFQVKHDSGRDMYKANYNVAPGQKILTVIRGTDGNRMGFLRWGLIPSWAKDEKIGYKLINARAETITQKPSFQESFQKRRCIIVADSFYEWEHRDPKEKQPFRITMKSGELFAMAGLWESWKKDDGQIIYSCTIITTKANTLMSPIHDRMPVILKKEDEAKWLDPSSNPKELANMLQPYDSEHMQAYEVSQDVNSFKNNAPYLIEKQ</sequence>
<keyword evidence="4 8" id="KW-0378">Hydrolase</keyword>
<dbReference type="PANTHER" id="PTHR13604">
    <property type="entry name" value="DC12-RELATED"/>
    <property type="match status" value="1"/>
</dbReference>
<evidence type="ECO:0000256" key="1">
    <source>
        <dbReference type="ARBA" id="ARBA00008136"/>
    </source>
</evidence>
<dbReference type="STRING" id="1395513.P343_01460"/>
<reference evidence="9 10" key="1">
    <citation type="journal article" date="2013" name="Genome Announc.">
        <title>Genome Sequence of Sporolactobacillus laevolacticus DSM442, an Efficient Polymer-Grade D-Lactate Producer from Agricultural Waste Cottonseed as a Nitrogen Source.</title>
        <authorList>
            <person name="Wang H."/>
            <person name="Wang L."/>
            <person name="Ju J."/>
            <person name="Yu B."/>
            <person name="Ma Y."/>
        </authorList>
    </citation>
    <scope>NUCLEOTIDE SEQUENCE [LARGE SCALE GENOMIC DNA]</scope>
    <source>
        <strain evidence="9 10">DSM 442</strain>
    </source>
</reference>
<dbReference type="PANTHER" id="PTHR13604:SF0">
    <property type="entry name" value="ABASIC SITE PROCESSING PROTEIN HMCES"/>
    <property type="match status" value="1"/>
</dbReference>
<evidence type="ECO:0000313" key="10">
    <source>
        <dbReference type="Proteomes" id="UP000018296"/>
    </source>
</evidence>
<keyword evidence="10" id="KW-1185">Reference proteome</keyword>
<dbReference type="GO" id="GO:0016829">
    <property type="term" value="F:lyase activity"/>
    <property type="evidence" value="ECO:0007669"/>
    <property type="project" value="UniProtKB-KW"/>
</dbReference>
<dbReference type="GO" id="GO:0008233">
    <property type="term" value="F:peptidase activity"/>
    <property type="evidence" value="ECO:0007669"/>
    <property type="project" value="UniProtKB-KW"/>
</dbReference>
<dbReference type="GO" id="GO:0106300">
    <property type="term" value="P:protein-DNA covalent cross-linking repair"/>
    <property type="evidence" value="ECO:0007669"/>
    <property type="project" value="InterPro"/>
</dbReference>
<evidence type="ECO:0000256" key="7">
    <source>
        <dbReference type="ARBA" id="ARBA00023239"/>
    </source>
</evidence>
<dbReference type="InterPro" id="IPR003738">
    <property type="entry name" value="SRAP"/>
</dbReference>
<dbReference type="EMBL" id="AWTC01000001">
    <property type="protein sequence ID" value="EST13466.1"/>
    <property type="molecule type" value="Genomic_DNA"/>
</dbReference>
<dbReference type="PATRIC" id="fig|1395513.3.peg.301"/>
<keyword evidence="3" id="KW-0227">DNA damage</keyword>
<evidence type="ECO:0000256" key="2">
    <source>
        <dbReference type="ARBA" id="ARBA00022670"/>
    </source>
</evidence>
<dbReference type="GO" id="GO:0006508">
    <property type="term" value="P:proteolysis"/>
    <property type="evidence" value="ECO:0007669"/>
    <property type="project" value="UniProtKB-KW"/>
</dbReference>
<evidence type="ECO:0000256" key="5">
    <source>
        <dbReference type="ARBA" id="ARBA00023124"/>
    </source>
</evidence>
<dbReference type="Gene3D" id="3.90.1680.10">
    <property type="entry name" value="SOS response associated peptidase-like"/>
    <property type="match status" value="1"/>
</dbReference>
<dbReference type="eggNOG" id="COG2135">
    <property type="taxonomic scope" value="Bacteria"/>
</dbReference>
<keyword evidence="6" id="KW-0238">DNA-binding</keyword>
<protein>
    <recommendedName>
        <fullName evidence="8">Abasic site processing protein</fullName>
        <ecNumber evidence="8">3.4.-.-</ecNumber>
    </recommendedName>
</protein>
<dbReference type="Pfam" id="PF02586">
    <property type="entry name" value="SRAP"/>
    <property type="match status" value="1"/>
</dbReference>
<dbReference type="GO" id="GO:0003697">
    <property type="term" value="F:single-stranded DNA binding"/>
    <property type="evidence" value="ECO:0007669"/>
    <property type="project" value="InterPro"/>
</dbReference>
<evidence type="ECO:0000256" key="6">
    <source>
        <dbReference type="ARBA" id="ARBA00023125"/>
    </source>
</evidence>
<evidence type="ECO:0000256" key="8">
    <source>
        <dbReference type="RuleBase" id="RU364100"/>
    </source>
</evidence>
<dbReference type="InterPro" id="IPR036590">
    <property type="entry name" value="SRAP-like"/>
</dbReference>